<sequence>MPDTHLQELHPSDPAVCVLQPLERTGPHSSPPHTALVHHITMAQEDTTTSAQPQTSSNPLPTAIEHFNLSAAHYERSTGGCTRQLARTLLSLPALRSLFADPSAAVLLDNACGTALVTEEVVLRCRRDAARASASSSSGGGSSGSGSGAAVPLPRIHAVDPAANMIDLARAKLTALGLTDGDEEETTRAAATCAVMPGEKLTFPDALFTHSITNLGILFFDDAAAGAREIHRTLRPGSGSVAVVTSWADVGYVEHVLRPAARAARPHDPPFELPIQKHWFDPAHVERCLREDGGFADVEVSEQVVHYGADTVESLRGMLLDTFTMLWRDWSDAEKDTFEAAILERLREATEPYTMVDGDPGVGIRMRAIVAVCRK</sequence>
<dbReference type="InterPro" id="IPR013216">
    <property type="entry name" value="Methyltransf_11"/>
</dbReference>
<gene>
    <name evidence="2" type="ORF">Purlil1_4020</name>
</gene>
<organism evidence="2 3">
    <name type="scientific">Purpureocillium lilacinum</name>
    <name type="common">Paecilomyces lilacinus</name>
    <dbReference type="NCBI Taxonomy" id="33203"/>
    <lineage>
        <taxon>Eukaryota</taxon>
        <taxon>Fungi</taxon>
        <taxon>Dikarya</taxon>
        <taxon>Ascomycota</taxon>
        <taxon>Pezizomycotina</taxon>
        <taxon>Sordariomycetes</taxon>
        <taxon>Hypocreomycetidae</taxon>
        <taxon>Hypocreales</taxon>
        <taxon>Ophiocordycipitaceae</taxon>
        <taxon>Purpureocillium</taxon>
    </lineage>
</organism>
<name>A0ABR0C5U4_PURLI</name>
<dbReference type="SUPFAM" id="SSF53335">
    <property type="entry name" value="S-adenosyl-L-methionine-dependent methyltransferases"/>
    <property type="match status" value="1"/>
</dbReference>
<accession>A0ABR0C5U4</accession>
<protein>
    <recommendedName>
        <fullName evidence="1">Methyltransferase type 11 domain-containing protein</fullName>
    </recommendedName>
</protein>
<reference evidence="2 3" key="1">
    <citation type="journal article" date="2024" name="Microbiol. Resour. Announc.">
        <title>Genome annotations for the ascomycete fungi Trichoderma harzianum, Trichoderma aggressivum, and Purpureocillium lilacinum.</title>
        <authorList>
            <person name="Beijen E.P.W."/>
            <person name="Ohm R.A."/>
        </authorList>
    </citation>
    <scope>NUCLEOTIDE SEQUENCE [LARGE SCALE GENOMIC DNA]</scope>
    <source>
        <strain evidence="2 3">CBS 150709</strain>
    </source>
</reference>
<evidence type="ECO:0000313" key="3">
    <source>
        <dbReference type="Proteomes" id="UP001287286"/>
    </source>
</evidence>
<proteinExistence type="predicted"/>
<dbReference type="Pfam" id="PF08241">
    <property type="entry name" value="Methyltransf_11"/>
    <property type="match status" value="1"/>
</dbReference>
<dbReference type="Gene3D" id="3.40.50.150">
    <property type="entry name" value="Vaccinia Virus protein VP39"/>
    <property type="match status" value="1"/>
</dbReference>
<keyword evidence="3" id="KW-1185">Reference proteome</keyword>
<dbReference type="InterPro" id="IPR029063">
    <property type="entry name" value="SAM-dependent_MTases_sf"/>
</dbReference>
<feature type="domain" description="Methyltransferase type 11" evidence="1">
    <location>
        <begin position="144"/>
        <end position="237"/>
    </location>
</feature>
<evidence type="ECO:0000313" key="2">
    <source>
        <dbReference type="EMBL" id="KAK4091590.1"/>
    </source>
</evidence>
<comment type="caution">
    <text evidence="2">The sequence shown here is derived from an EMBL/GenBank/DDBJ whole genome shotgun (WGS) entry which is preliminary data.</text>
</comment>
<evidence type="ECO:0000259" key="1">
    <source>
        <dbReference type="Pfam" id="PF08241"/>
    </source>
</evidence>
<dbReference type="EMBL" id="JAWRVI010000011">
    <property type="protein sequence ID" value="KAK4091590.1"/>
    <property type="molecule type" value="Genomic_DNA"/>
</dbReference>
<dbReference type="Proteomes" id="UP001287286">
    <property type="component" value="Unassembled WGS sequence"/>
</dbReference>